<dbReference type="KEGG" id="rgi:RGI145_10175"/>
<organism evidence="5">
    <name type="scientific">Roseomonas gilardii</name>
    <dbReference type="NCBI Taxonomy" id="257708"/>
    <lineage>
        <taxon>Bacteria</taxon>
        <taxon>Pseudomonadati</taxon>
        <taxon>Pseudomonadota</taxon>
        <taxon>Alphaproteobacteria</taxon>
        <taxon>Acetobacterales</taxon>
        <taxon>Roseomonadaceae</taxon>
        <taxon>Roseomonas</taxon>
    </lineage>
</organism>
<dbReference type="PANTHER" id="PTHR43217:SF1">
    <property type="entry name" value="SUCCINATE SEMIALDEHYDE DEHYDROGENASE [NAD(P)+] SAD"/>
    <property type="match status" value="1"/>
</dbReference>
<dbReference type="Gene3D" id="3.40.605.10">
    <property type="entry name" value="Aldehyde Dehydrogenase, Chain A, domain 1"/>
    <property type="match status" value="1"/>
</dbReference>
<dbReference type="InterPro" id="IPR016162">
    <property type="entry name" value="Ald_DH_N"/>
</dbReference>
<dbReference type="SUPFAM" id="SSF53720">
    <property type="entry name" value="ALDH-like"/>
    <property type="match status" value="1"/>
</dbReference>
<dbReference type="Proteomes" id="UP000185494">
    <property type="component" value="Chromosome 1"/>
</dbReference>
<keyword evidence="2" id="KW-0521">NADP</keyword>
<evidence type="ECO:0000256" key="2">
    <source>
        <dbReference type="ARBA" id="ARBA00022857"/>
    </source>
</evidence>
<dbReference type="FunFam" id="3.40.605.10:FF:000012">
    <property type="entry name" value="NAD-dependent succinate-semialdehyde dehydrogenase"/>
    <property type="match status" value="1"/>
</dbReference>
<dbReference type="STRING" id="257708.RGI145_10175"/>
<dbReference type="GO" id="GO:0004777">
    <property type="term" value="F:succinate-semialdehyde dehydrogenase (NAD+) activity"/>
    <property type="evidence" value="ECO:0007669"/>
    <property type="project" value="TreeGrafter"/>
</dbReference>
<dbReference type="PANTHER" id="PTHR43217">
    <property type="entry name" value="SUCCINATE SEMIALDEHYDE DEHYDROGENASE [NAD(P)+] SAD"/>
    <property type="match status" value="1"/>
</dbReference>
<dbReference type="RefSeq" id="WP_075798250.1">
    <property type="nucleotide sequence ID" value="NZ_CP015583.1"/>
</dbReference>
<dbReference type="InterPro" id="IPR015590">
    <property type="entry name" value="Aldehyde_DH_dom"/>
</dbReference>
<comment type="similarity">
    <text evidence="1">Belongs to the aldehyde dehydrogenase family.</text>
</comment>
<evidence type="ECO:0000256" key="3">
    <source>
        <dbReference type="ARBA" id="ARBA00023002"/>
    </source>
</evidence>
<dbReference type="CDD" id="cd07100">
    <property type="entry name" value="ALDH_SSADH1_GabD1"/>
    <property type="match status" value="1"/>
</dbReference>
<dbReference type="InterPro" id="IPR044148">
    <property type="entry name" value="ALDH_GabD1-like"/>
</dbReference>
<protein>
    <submittedName>
        <fullName evidence="5">Succinate-semialdehyde dehydrogenase</fullName>
    </submittedName>
</protein>
<name>A0A1L7AF45_9PROT</name>
<dbReference type="InterPro" id="IPR016160">
    <property type="entry name" value="Ald_DH_CS_CYS"/>
</dbReference>
<dbReference type="InterPro" id="IPR047110">
    <property type="entry name" value="GABD/Sad-like"/>
</dbReference>
<dbReference type="PROSITE" id="PS00070">
    <property type="entry name" value="ALDEHYDE_DEHYDR_CYS"/>
    <property type="match status" value="1"/>
</dbReference>
<evidence type="ECO:0000256" key="1">
    <source>
        <dbReference type="ARBA" id="ARBA00009986"/>
    </source>
</evidence>
<dbReference type="GO" id="GO:0004030">
    <property type="term" value="F:aldehyde dehydrogenase [NAD(P)+] activity"/>
    <property type="evidence" value="ECO:0007669"/>
    <property type="project" value="InterPro"/>
</dbReference>
<keyword evidence="3" id="KW-0560">Oxidoreductase</keyword>
<dbReference type="InterPro" id="IPR016161">
    <property type="entry name" value="Ald_DH/histidinol_DH"/>
</dbReference>
<gene>
    <name evidence="5" type="ORF">RGI145_10175</name>
</gene>
<sequence>MAIASVNPVNGQTVREYDSLPPAGVAQVVEAAHRAFLDWRHTSFAERAVPMRKAAAILRDRAPEFGRLMATEMGKPVTAGEGEARKCATTCDFYAENAERFLSREDAPTEARKSFVAFNPLGVVLAVMPWNFPFWQVFRFAAPGLMAGNAGVLKHASNVPGCALAIEEIFREAGFPRDLFRTLLIGSDAVDAVIGHPLVRAVTLTGSGPAGRKVAAKAGSVLKKTVLELGGSDAYLILEDADLEAAATACAKGRLINSGQSCIAAKRFIVVEPVRERFEALLVEAMKAGRFGDPFDKDTEYGPIARRDLRDELHGQVRQSIEQGARLLLGGEVPDGPGAFYPATVLTDLKPGMPAHDEEIFGPVASVIGVRDEAEAIAVANASVFGLGGGVFTRDLERGERIAAEALECGAAFVNQPVVSDPRLPFGGVKESGYGRELSHFGIREFVNIKAVSVA</sequence>
<evidence type="ECO:0000313" key="5">
    <source>
        <dbReference type="EMBL" id="APT57406.1"/>
    </source>
</evidence>
<dbReference type="Gene3D" id="3.40.309.10">
    <property type="entry name" value="Aldehyde Dehydrogenase, Chain A, domain 2"/>
    <property type="match status" value="1"/>
</dbReference>
<dbReference type="AlphaFoldDB" id="A0A1L7AF45"/>
<feature type="domain" description="Aldehyde dehydrogenase" evidence="4">
    <location>
        <begin position="3"/>
        <end position="452"/>
    </location>
</feature>
<reference evidence="5" key="1">
    <citation type="submission" date="2016-05" db="EMBL/GenBank/DDBJ databases">
        <title>Complete Genome and Methylome Analysis of Psychrotrophic Bacterial Isolates from Antarctic Lake Untersee.</title>
        <authorList>
            <person name="Fomenkov A."/>
            <person name="Akimov V.N."/>
            <person name="Vasilyeva L.V."/>
            <person name="Andersen D."/>
            <person name="Vincze T."/>
            <person name="Roberts R.J."/>
        </authorList>
    </citation>
    <scope>NUCLEOTIDE SEQUENCE [LARGE SCALE GENOMIC DNA]</scope>
    <source>
        <strain evidence="5">U14-5</strain>
    </source>
</reference>
<dbReference type="EMBL" id="CP015583">
    <property type="protein sequence ID" value="APT57406.1"/>
    <property type="molecule type" value="Genomic_DNA"/>
</dbReference>
<dbReference type="InterPro" id="IPR016163">
    <property type="entry name" value="Ald_DH_C"/>
</dbReference>
<dbReference type="FunFam" id="3.40.309.10:FF:000009">
    <property type="entry name" value="Aldehyde dehydrogenase A"/>
    <property type="match status" value="1"/>
</dbReference>
<proteinExistence type="inferred from homology"/>
<evidence type="ECO:0000259" key="4">
    <source>
        <dbReference type="Pfam" id="PF00171"/>
    </source>
</evidence>
<dbReference type="Pfam" id="PF00171">
    <property type="entry name" value="Aldedh"/>
    <property type="match status" value="1"/>
</dbReference>
<accession>A0A1L7AF45</accession>